<dbReference type="EMBL" id="JAQJAN010000024">
    <property type="protein sequence ID" value="KAJ5700901.1"/>
    <property type="molecule type" value="Genomic_DNA"/>
</dbReference>
<reference evidence="6" key="1">
    <citation type="journal article" date="2023" name="IMA Fungus">
        <title>Comparative genomic study of the Penicillium genus elucidates a diverse pangenome and 15 lateral gene transfer events.</title>
        <authorList>
            <person name="Petersen C."/>
            <person name="Sorensen T."/>
            <person name="Nielsen M.R."/>
            <person name="Sondergaard T.E."/>
            <person name="Sorensen J.L."/>
            <person name="Fitzpatrick D.A."/>
            <person name="Frisvad J.C."/>
            <person name="Nielsen K.L."/>
        </authorList>
    </citation>
    <scope>NUCLEOTIDE SEQUENCE</scope>
    <source>
        <strain evidence="6">IBT 17514</strain>
    </source>
</reference>
<comment type="catalytic activity">
    <reaction evidence="5">
        <text>[protein]-C-terminal S-[(2E,6E)-farnesyl]-L-cysteine + S-adenosyl-L-methionine = [protein]-C-terminal S-[(2E,6E)-farnesyl]-L-cysteine methyl ester + S-adenosyl-L-homocysteine</text>
        <dbReference type="Rhea" id="RHEA:21672"/>
        <dbReference type="Rhea" id="RHEA-COMP:12125"/>
        <dbReference type="Rhea" id="RHEA-COMP:12126"/>
        <dbReference type="ChEBI" id="CHEBI:57856"/>
        <dbReference type="ChEBI" id="CHEBI:59789"/>
        <dbReference type="ChEBI" id="CHEBI:90510"/>
        <dbReference type="ChEBI" id="CHEBI:90511"/>
        <dbReference type="EC" id="2.1.1.100"/>
    </reaction>
</comment>
<proteinExistence type="inferred from homology"/>
<keyword evidence="4 5" id="KW-0472">Membrane</keyword>
<accession>A0AAD6MPW4</accession>
<name>A0AAD6MPW4_9EURO</name>
<feature type="transmembrane region" description="Helical" evidence="5">
    <location>
        <begin position="81"/>
        <end position="100"/>
    </location>
</feature>
<reference evidence="6" key="2">
    <citation type="submission" date="2023-01" db="EMBL/GenBank/DDBJ databases">
        <authorList>
            <person name="Petersen C."/>
        </authorList>
    </citation>
    <scope>NUCLEOTIDE SEQUENCE</scope>
    <source>
        <strain evidence="6">IBT 17514</strain>
    </source>
</reference>
<evidence type="ECO:0000256" key="3">
    <source>
        <dbReference type="ARBA" id="ARBA00022989"/>
    </source>
</evidence>
<keyword evidence="2 5" id="KW-0812">Transmembrane</keyword>
<comment type="similarity">
    <text evidence="5">Belongs to the class VI-like SAM-binding methyltransferase superfamily. Isoprenylcysteine carboxyl methyltransferase family.</text>
</comment>
<comment type="caution">
    <text evidence="5">Lacks conserved residue(s) required for the propagation of feature annotation.</text>
</comment>
<evidence type="ECO:0000256" key="4">
    <source>
        <dbReference type="ARBA" id="ARBA00023136"/>
    </source>
</evidence>
<evidence type="ECO:0000313" key="7">
    <source>
        <dbReference type="Proteomes" id="UP001215712"/>
    </source>
</evidence>
<dbReference type="GO" id="GO:0032259">
    <property type="term" value="P:methylation"/>
    <property type="evidence" value="ECO:0007669"/>
    <property type="project" value="UniProtKB-KW"/>
</dbReference>
<gene>
    <name evidence="6" type="ORF">N7493_011947</name>
</gene>
<dbReference type="EC" id="2.1.1.100" evidence="5"/>
<keyword evidence="5 6" id="KW-0808">Transferase</keyword>
<dbReference type="PANTHER" id="PTHR12714:SF9">
    <property type="entry name" value="PROTEIN-S-ISOPRENYLCYSTEINE O-METHYLTRANSFERASE"/>
    <property type="match status" value="1"/>
</dbReference>
<keyword evidence="5 6" id="KW-0489">Methyltransferase</keyword>
<comment type="caution">
    <text evidence="6">The sequence shown here is derived from an EMBL/GenBank/DDBJ whole genome shotgun (WGS) entry which is preliminary data.</text>
</comment>
<sequence length="219" mass="24064">MAVAGYLAAVCCTPPNPSLERKRTHKVDRIAPFSGIFPYIFRGVLILLVVYQALLIVLPGYSPDVTAQICPQLESVNPALVSWSKTSIIAVTLILVGAPVRLSAYGGLGRNFTFNLAAPDQLVTSGIYRWIQHPGYAGQNAILVGCMLLFMRCDATPACWIGESSMAGRGSTVWGSILGICFLLLSARVRDEENMLKENFGKQWEDWHRSTKRFIPGLF</sequence>
<comment type="subcellular location">
    <subcellularLocation>
        <location evidence="5">Endoplasmic reticulum membrane</location>
        <topology evidence="5">Multi-pass membrane protein</topology>
    </subcellularLocation>
    <subcellularLocation>
        <location evidence="1">Membrane</location>
        <topology evidence="1">Multi-pass membrane protein</topology>
    </subcellularLocation>
</comment>
<organism evidence="6 7">
    <name type="scientific">Penicillium malachiteum</name>
    <dbReference type="NCBI Taxonomy" id="1324776"/>
    <lineage>
        <taxon>Eukaryota</taxon>
        <taxon>Fungi</taxon>
        <taxon>Dikarya</taxon>
        <taxon>Ascomycota</taxon>
        <taxon>Pezizomycotina</taxon>
        <taxon>Eurotiomycetes</taxon>
        <taxon>Eurotiomycetidae</taxon>
        <taxon>Eurotiales</taxon>
        <taxon>Aspergillaceae</taxon>
        <taxon>Penicillium</taxon>
    </lineage>
</organism>
<evidence type="ECO:0000256" key="5">
    <source>
        <dbReference type="RuleBase" id="RU362022"/>
    </source>
</evidence>
<dbReference type="GO" id="GO:0005789">
    <property type="term" value="C:endoplasmic reticulum membrane"/>
    <property type="evidence" value="ECO:0007669"/>
    <property type="project" value="UniProtKB-SubCell"/>
</dbReference>
<keyword evidence="7" id="KW-1185">Reference proteome</keyword>
<evidence type="ECO:0000256" key="2">
    <source>
        <dbReference type="ARBA" id="ARBA00022692"/>
    </source>
</evidence>
<dbReference type="Proteomes" id="UP001215712">
    <property type="component" value="Unassembled WGS sequence"/>
</dbReference>
<keyword evidence="5" id="KW-0256">Endoplasmic reticulum</keyword>
<protein>
    <recommendedName>
        <fullName evidence="5">Protein-S-isoprenylcysteine O-methyltransferase</fullName>
        <ecNumber evidence="5">2.1.1.100</ecNumber>
    </recommendedName>
</protein>
<feature type="transmembrane region" description="Helical" evidence="5">
    <location>
        <begin position="39"/>
        <end position="61"/>
    </location>
</feature>
<dbReference type="Gene3D" id="1.20.120.1630">
    <property type="match status" value="1"/>
</dbReference>
<dbReference type="Pfam" id="PF04140">
    <property type="entry name" value="ICMT"/>
    <property type="match status" value="1"/>
</dbReference>
<evidence type="ECO:0000313" key="6">
    <source>
        <dbReference type="EMBL" id="KAJ5700901.1"/>
    </source>
</evidence>
<dbReference type="GO" id="GO:0004671">
    <property type="term" value="F:protein C-terminal S-isoprenylcysteine carboxyl O-methyltransferase activity"/>
    <property type="evidence" value="ECO:0007669"/>
    <property type="project" value="UniProtKB-EC"/>
</dbReference>
<keyword evidence="3 5" id="KW-1133">Transmembrane helix</keyword>
<keyword evidence="5" id="KW-0949">S-adenosyl-L-methionine</keyword>
<evidence type="ECO:0000256" key="1">
    <source>
        <dbReference type="ARBA" id="ARBA00004141"/>
    </source>
</evidence>
<dbReference type="InterPro" id="IPR007269">
    <property type="entry name" value="ICMT_MeTrfase"/>
</dbReference>
<dbReference type="PANTHER" id="PTHR12714">
    <property type="entry name" value="PROTEIN-S ISOPRENYLCYSTEINE O-METHYLTRANSFERASE"/>
    <property type="match status" value="1"/>
</dbReference>
<dbReference type="AlphaFoldDB" id="A0AAD6MPW4"/>